<keyword evidence="1" id="KW-1133">Transmembrane helix</keyword>
<evidence type="ECO:0000256" key="1">
    <source>
        <dbReference type="SAM" id="Phobius"/>
    </source>
</evidence>
<protein>
    <submittedName>
        <fullName evidence="2">Uncharacterized protein</fullName>
    </submittedName>
</protein>
<dbReference type="eggNOG" id="arCOG11282">
    <property type="taxonomic scope" value="Archaea"/>
</dbReference>
<feature type="transmembrane region" description="Helical" evidence="1">
    <location>
        <begin position="93"/>
        <end position="114"/>
    </location>
</feature>
<keyword evidence="1" id="KW-0812">Transmembrane</keyword>
<reference evidence="2 3" key="1">
    <citation type="submission" date="2011-03" db="EMBL/GenBank/DDBJ databases">
        <title>The complete genome of Archaeoglobus veneficus SNP6.</title>
        <authorList>
            <consortium name="US DOE Joint Genome Institute (JGI-PGF)"/>
            <person name="Lucas S."/>
            <person name="Copeland A."/>
            <person name="Lapidus A."/>
            <person name="Bruce D."/>
            <person name="Goodwin L."/>
            <person name="Pitluck S."/>
            <person name="Kyrpides N."/>
            <person name="Mavromatis K."/>
            <person name="Pagani I."/>
            <person name="Ivanova N."/>
            <person name="Mikhailova N."/>
            <person name="Lu M."/>
            <person name="Detter J.C."/>
            <person name="Tapia R."/>
            <person name="Han C."/>
            <person name="Land M."/>
            <person name="Hauser L."/>
            <person name="Markowitz V."/>
            <person name="Cheng J.-F."/>
            <person name="Hugenholtz P."/>
            <person name="Woyke T."/>
            <person name="Wu D."/>
            <person name="Spring S."/>
            <person name="Brambilla E."/>
            <person name="Klenk H.-P."/>
            <person name="Eisen J.A."/>
        </authorList>
    </citation>
    <scope>NUCLEOTIDE SEQUENCE [LARGE SCALE GENOMIC DNA]</scope>
    <source>
        <strain>SNP6</strain>
    </source>
</reference>
<dbReference type="STRING" id="693661.Arcve_1803"/>
<evidence type="ECO:0000313" key="2">
    <source>
        <dbReference type="EMBL" id="AEA47799.1"/>
    </source>
</evidence>
<accession>F2KQZ3</accession>
<sequence>METVKAYCFDRGATLFFAFVILLIFIPLPILLSASLLTVSLRIPALMALLIFIYALYRLPLPFVRRAVKVESITAKKLLEVSMSRKDVFRAMLCKLCLIRLVPLFILSAVSFVAGLLCSSYTTIFLSFYFLLYFPFLVVESRRSVMLCDAGIVIWQNRMLKKWKDVRCEIGKDWIYLIPPLDFPYVLPRRREVEEIISGIPDVSCRSCTG</sequence>
<dbReference type="GeneID" id="10394932"/>
<proteinExistence type="predicted"/>
<dbReference type="EMBL" id="CP002588">
    <property type="protein sequence ID" value="AEA47799.1"/>
    <property type="molecule type" value="Genomic_DNA"/>
</dbReference>
<dbReference type="HOGENOM" id="CLU_1307768_0_0_2"/>
<keyword evidence="3" id="KW-1185">Reference proteome</keyword>
<name>F2KQZ3_ARCVS</name>
<feature type="transmembrane region" description="Helical" evidence="1">
    <location>
        <begin position="120"/>
        <end position="139"/>
    </location>
</feature>
<gene>
    <name evidence="2" type="ordered locus">Arcve_1803</name>
</gene>
<organism evidence="2 3">
    <name type="scientific">Archaeoglobus veneficus (strain DSM 11195 / SNP6)</name>
    <dbReference type="NCBI Taxonomy" id="693661"/>
    <lineage>
        <taxon>Archaea</taxon>
        <taxon>Methanobacteriati</taxon>
        <taxon>Methanobacteriota</taxon>
        <taxon>Archaeoglobi</taxon>
        <taxon>Archaeoglobales</taxon>
        <taxon>Archaeoglobaceae</taxon>
        <taxon>Archaeoglobus</taxon>
    </lineage>
</organism>
<keyword evidence="1" id="KW-0472">Membrane</keyword>
<dbReference type="AlphaFoldDB" id="F2KQZ3"/>
<feature type="transmembrane region" description="Helical" evidence="1">
    <location>
        <begin position="39"/>
        <end position="57"/>
    </location>
</feature>
<dbReference type="KEGG" id="ave:Arcve_1803"/>
<evidence type="ECO:0000313" key="3">
    <source>
        <dbReference type="Proteomes" id="UP000008136"/>
    </source>
</evidence>
<dbReference type="Proteomes" id="UP000008136">
    <property type="component" value="Chromosome"/>
</dbReference>
<feature type="transmembrane region" description="Helical" evidence="1">
    <location>
        <begin position="12"/>
        <end position="33"/>
    </location>
</feature>
<dbReference type="RefSeq" id="WP_013684455.1">
    <property type="nucleotide sequence ID" value="NC_015320.1"/>
</dbReference>